<comment type="caution">
    <text evidence="2">The sequence shown here is derived from an EMBL/GenBank/DDBJ whole genome shotgun (WGS) entry which is preliminary data.</text>
</comment>
<dbReference type="Proteomes" id="UP000439903">
    <property type="component" value="Unassembled WGS sequence"/>
</dbReference>
<evidence type="ECO:0000313" key="2">
    <source>
        <dbReference type="EMBL" id="KAF0539675.1"/>
    </source>
</evidence>
<gene>
    <name evidence="2" type="ORF">F8M41_006934</name>
</gene>
<sequence>MSSIELSTLQKIKENIFSHLRDYYSFTASELVKENPPSWYCQNKKVVYNMSCPNGADSFNGTLKYTQWTQFDLTKSFNIDEKNAIGGGRKEKLEIEILNDIFDYSPPDDDNTVVWYINFADLNLFGYYGGSLYAQDEMQCLEHPALCSLHDKLETIPDGSPTRTRTTLSSGKSIATPVLIRGVERRAFVKTDCNETEGRPYGLYGNQFAIANVDAVKLATTVFDKRLDNKGNPYYSNIIAMEAPKYGKGFYTNSTIRMVLETAYSGFLAARFESLVETNVLERKYKDSEHTIIPEKDEIIVPRVIIHTGNWGCGVYGGNISIMACLQFAAAHLAGIDKVVYHTIDDKSQREVNVGLEIYKELVMDINGMIKVDDFIIKVERKKFKWGFSNGT</sequence>
<evidence type="ECO:0000313" key="3">
    <source>
        <dbReference type="Proteomes" id="UP000439903"/>
    </source>
</evidence>
<dbReference type="Pfam" id="PF05028">
    <property type="entry name" value="PARG_cat_C"/>
    <property type="match status" value="1"/>
</dbReference>
<dbReference type="PANTHER" id="PTHR12837">
    <property type="entry name" value="POLY ADP-RIBOSE GLYCOHYDROLASE"/>
    <property type="match status" value="1"/>
</dbReference>
<keyword evidence="2" id="KW-0030">Aminoacyl-tRNA synthetase</keyword>
<dbReference type="EMBL" id="WTPW01000170">
    <property type="protein sequence ID" value="KAF0539675.1"/>
    <property type="molecule type" value="Genomic_DNA"/>
</dbReference>
<dbReference type="GO" id="GO:0004649">
    <property type="term" value="F:poly(ADP-ribose) glycohydrolase activity"/>
    <property type="evidence" value="ECO:0007669"/>
    <property type="project" value="InterPro"/>
</dbReference>
<dbReference type="InterPro" id="IPR007724">
    <property type="entry name" value="Poly_GlycHdrlase"/>
</dbReference>
<keyword evidence="3" id="KW-1185">Reference proteome</keyword>
<dbReference type="PANTHER" id="PTHR12837:SF0">
    <property type="entry name" value="POLY(ADP-RIBOSE) GLYCOHYDROLASE"/>
    <property type="match status" value="1"/>
</dbReference>
<dbReference type="AlphaFoldDB" id="A0A8H4ERD1"/>
<dbReference type="GO" id="GO:0005737">
    <property type="term" value="C:cytoplasm"/>
    <property type="evidence" value="ECO:0007669"/>
    <property type="project" value="TreeGrafter"/>
</dbReference>
<dbReference type="GO" id="GO:0006282">
    <property type="term" value="P:regulation of DNA repair"/>
    <property type="evidence" value="ECO:0007669"/>
    <property type="project" value="InterPro"/>
</dbReference>
<dbReference type="GO" id="GO:0005975">
    <property type="term" value="P:carbohydrate metabolic process"/>
    <property type="evidence" value="ECO:0007669"/>
    <property type="project" value="InterPro"/>
</dbReference>
<feature type="domain" description="PARG catalytic Macro" evidence="1">
    <location>
        <begin position="217"/>
        <end position="349"/>
    </location>
</feature>
<proteinExistence type="predicted"/>
<organism evidence="2 3">
    <name type="scientific">Gigaspora margarita</name>
    <dbReference type="NCBI Taxonomy" id="4874"/>
    <lineage>
        <taxon>Eukaryota</taxon>
        <taxon>Fungi</taxon>
        <taxon>Fungi incertae sedis</taxon>
        <taxon>Mucoromycota</taxon>
        <taxon>Glomeromycotina</taxon>
        <taxon>Glomeromycetes</taxon>
        <taxon>Diversisporales</taxon>
        <taxon>Gigasporaceae</taxon>
        <taxon>Gigaspora</taxon>
    </lineage>
</organism>
<dbReference type="GO" id="GO:1990966">
    <property type="term" value="P:ATP generation from poly-ADP-D-ribose"/>
    <property type="evidence" value="ECO:0007669"/>
    <property type="project" value="TreeGrafter"/>
</dbReference>
<protein>
    <submittedName>
        <fullName evidence="2">Tyrosyl-tRNA synthetase</fullName>
    </submittedName>
</protein>
<accession>A0A8H4ERD1</accession>
<dbReference type="GO" id="GO:0009225">
    <property type="term" value="P:nucleotide-sugar metabolic process"/>
    <property type="evidence" value="ECO:0007669"/>
    <property type="project" value="TreeGrafter"/>
</dbReference>
<dbReference type="GO" id="GO:0004812">
    <property type="term" value="F:aminoacyl-tRNA ligase activity"/>
    <property type="evidence" value="ECO:0007669"/>
    <property type="project" value="UniProtKB-KW"/>
</dbReference>
<keyword evidence="2" id="KW-0436">Ligase</keyword>
<name>A0A8H4ERD1_GIGMA</name>
<reference evidence="2 3" key="1">
    <citation type="journal article" date="2019" name="Environ. Microbiol.">
        <title>At the nexus of three kingdoms: the genome of the mycorrhizal fungus Gigaspora margarita provides insights into plant, endobacterial and fungal interactions.</title>
        <authorList>
            <person name="Venice F."/>
            <person name="Ghignone S."/>
            <person name="Salvioli di Fossalunga A."/>
            <person name="Amselem J."/>
            <person name="Novero M."/>
            <person name="Xianan X."/>
            <person name="Sedzielewska Toro K."/>
            <person name="Morin E."/>
            <person name="Lipzen A."/>
            <person name="Grigoriev I.V."/>
            <person name="Henrissat B."/>
            <person name="Martin F.M."/>
            <person name="Bonfante P."/>
        </authorList>
    </citation>
    <scope>NUCLEOTIDE SEQUENCE [LARGE SCALE GENOMIC DNA]</scope>
    <source>
        <strain evidence="2 3">BEG34</strain>
    </source>
</reference>
<evidence type="ECO:0000259" key="1">
    <source>
        <dbReference type="Pfam" id="PF05028"/>
    </source>
</evidence>
<dbReference type="OrthoDB" id="1937899at2759"/>
<dbReference type="GO" id="GO:0005634">
    <property type="term" value="C:nucleus"/>
    <property type="evidence" value="ECO:0007669"/>
    <property type="project" value="TreeGrafter"/>
</dbReference>
<dbReference type="InterPro" id="IPR046372">
    <property type="entry name" value="PARG_cat_C"/>
</dbReference>